<dbReference type="InterPro" id="IPR035979">
    <property type="entry name" value="RBD_domain_sf"/>
</dbReference>
<dbReference type="Proteomes" id="UP000230002">
    <property type="component" value="Unassembled WGS sequence"/>
</dbReference>
<feature type="region of interest" description="Disordered" evidence="6">
    <location>
        <begin position="1"/>
        <end position="64"/>
    </location>
</feature>
<organism evidence="7 8">
    <name type="scientific">Ganoderma sinense ZZ0214-1</name>
    <dbReference type="NCBI Taxonomy" id="1077348"/>
    <lineage>
        <taxon>Eukaryota</taxon>
        <taxon>Fungi</taxon>
        <taxon>Dikarya</taxon>
        <taxon>Basidiomycota</taxon>
        <taxon>Agaricomycotina</taxon>
        <taxon>Agaricomycetes</taxon>
        <taxon>Polyporales</taxon>
        <taxon>Polyporaceae</taxon>
        <taxon>Ganoderma</taxon>
    </lineage>
</organism>
<name>A0A2G8SSZ2_9APHY</name>
<dbReference type="InterPro" id="IPR039119">
    <property type="entry name" value="ABT1/Esf2"/>
</dbReference>
<dbReference type="PANTHER" id="PTHR12311">
    <property type="entry name" value="ACTIVATOR OF BASAL TRANSCRIPTION 1"/>
    <property type="match status" value="1"/>
</dbReference>
<dbReference type="InterPro" id="IPR012677">
    <property type="entry name" value="Nucleotide-bd_a/b_plait_sf"/>
</dbReference>
<evidence type="ECO:0000256" key="2">
    <source>
        <dbReference type="ARBA" id="ARBA00005819"/>
    </source>
</evidence>
<dbReference type="GO" id="GO:0005730">
    <property type="term" value="C:nucleolus"/>
    <property type="evidence" value="ECO:0007669"/>
    <property type="project" value="UniProtKB-SubCell"/>
</dbReference>
<feature type="compositionally biased region" description="Basic and acidic residues" evidence="6">
    <location>
        <begin position="269"/>
        <end position="288"/>
    </location>
</feature>
<comment type="similarity">
    <text evidence="2">Belongs to the ESF2/ABP1 family.</text>
</comment>
<dbReference type="PANTHER" id="PTHR12311:SF7">
    <property type="entry name" value="ACTIVATOR OF BASAL TRANSCRIPTION 1"/>
    <property type="match status" value="1"/>
</dbReference>
<dbReference type="STRING" id="1077348.A0A2G8SSZ2"/>
<keyword evidence="8" id="KW-1185">Reference proteome</keyword>
<dbReference type="GO" id="GO:0000472">
    <property type="term" value="P:endonucleolytic cleavage to generate mature 5'-end of SSU-rRNA from (SSU-rRNA, 5.8S rRNA, LSU-rRNA)"/>
    <property type="evidence" value="ECO:0007669"/>
    <property type="project" value="TreeGrafter"/>
</dbReference>
<dbReference type="CDD" id="cd12263">
    <property type="entry name" value="RRM_ABT1_like"/>
    <property type="match status" value="1"/>
</dbReference>
<dbReference type="GO" id="GO:0000447">
    <property type="term" value="P:endonucleolytic cleavage in ITS1 to separate SSU-rRNA from 5.8S rRNA and LSU-rRNA from tricistronic rRNA transcript (SSU-rRNA, 5.8S rRNA, LSU-rRNA)"/>
    <property type="evidence" value="ECO:0007669"/>
    <property type="project" value="TreeGrafter"/>
</dbReference>
<evidence type="ECO:0000256" key="3">
    <source>
        <dbReference type="ARBA" id="ARBA00022884"/>
    </source>
</evidence>
<dbReference type="EMBL" id="AYKW01000001">
    <property type="protein sequence ID" value="PIL36889.1"/>
    <property type="molecule type" value="Genomic_DNA"/>
</dbReference>
<dbReference type="InterPro" id="IPR034353">
    <property type="entry name" value="ABT1/ESF2_RRM"/>
</dbReference>
<comment type="caution">
    <text evidence="7">The sequence shown here is derived from an EMBL/GenBank/DDBJ whole genome shotgun (WGS) entry which is preliminary data.</text>
</comment>
<evidence type="ECO:0000313" key="8">
    <source>
        <dbReference type="Proteomes" id="UP000230002"/>
    </source>
</evidence>
<sequence length="316" mass="35371">MPSTDSRFVAFDDPDFEEKSAAESSGSHSHDEDDDHGPLVGSEEDAGSGLEEEEEDGDEESELGEEMVPDAFAGPSEKTVKPLTPEALAAFKAAQEKAGVLYISRIPPGMRPTKVRHLMSAYGEVGRVYLQQEGAFHLFHAKRAYLRRKYTATKKAHYTEGWVEFKDKRVARSVAEMLNAQPIGGKKGSRWRDDVWTMKYLPKFKWNMLTEQIAHEAAVHAAQLRVELSQSRKEQREYLKNVELARVLDKRSKRKATTKDDDGTEGDSADTRPQKVLKKDSGPKVPPKEKRKKPQPVGVTKSNAEAQLESVLSSVF</sequence>
<dbReference type="OrthoDB" id="287393at2759"/>
<gene>
    <name evidence="7" type="ORF">GSI_00579</name>
</gene>
<dbReference type="GO" id="GO:0034462">
    <property type="term" value="P:small-subunit processome assembly"/>
    <property type="evidence" value="ECO:0007669"/>
    <property type="project" value="TreeGrafter"/>
</dbReference>
<accession>A0A2G8SSZ2</accession>
<reference evidence="7 8" key="1">
    <citation type="journal article" date="2015" name="Sci. Rep.">
        <title>Chromosome-level genome map provides insights into diverse defense mechanisms in the medicinal fungus Ganoderma sinense.</title>
        <authorList>
            <person name="Zhu Y."/>
            <person name="Xu J."/>
            <person name="Sun C."/>
            <person name="Zhou S."/>
            <person name="Xu H."/>
            <person name="Nelson D.R."/>
            <person name="Qian J."/>
            <person name="Song J."/>
            <person name="Luo H."/>
            <person name="Xiang L."/>
            <person name="Li Y."/>
            <person name="Xu Z."/>
            <person name="Ji A."/>
            <person name="Wang L."/>
            <person name="Lu S."/>
            <person name="Hayward A."/>
            <person name="Sun W."/>
            <person name="Li X."/>
            <person name="Schwartz D.C."/>
            <person name="Wang Y."/>
            <person name="Chen S."/>
        </authorList>
    </citation>
    <scope>NUCLEOTIDE SEQUENCE [LARGE SCALE GENOMIC DNA]</scope>
    <source>
        <strain evidence="7 8">ZZ0214-1</strain>
    </source>
</reference>
<evidence type="ECO:0000313" key="7">
    <source>
        <dbReference type="EMBL" id="PIL36889.1"/>
    </source>
</evidence>
<comment type="subcellular location">
    <subcellularLocation>
        <location evidence="1">Nucleus</location>
        <location evidence="1">Nucleolus</location>
    </subcellularLocation>
</comment>
<dbReference type="SUPFAM" id="SSF54928">
    <property type="entry name" value="RNA-binding domain, RBD"/>
    <property type="match status" value="1"/>
</dbReference>
<evidence type="ECO:0000256" key="6">
    <source>
        <dbReference type="SAM" id="MobiDB-lite"/>
    </source>
</evidence>
<proteinExistence type="inferred from homology"/>
<dbReference type="GO" id="GO:0000480">
    <property type="term" value="P:endonucleolytic cleavage in 5'-ETS of tricistronic rRNA transcript (SSU-rRNA, 5.8S rRNA, LSU-rRNA)"/>
    <property type="evidence" value="ECO:0007669"/>
    <property type="project" value="TreeGrafter"/>
</dbReference>
<protein>
    <recommendedName>
        <fullName evidence="5">18S rRNA factor 2</fullName>
    </recommendedName>
</protein>
<feature type="compositionally biased region" description="Acidic residues" evidence="6">
    <location>
        <begin position="42"/>
        <end position="64"/>
    </location>
</feature>
<dbReference type="Gene3D" id="3.30.70.330">
    <property type="match status" value="1"/>
</dbReference>
<evidence type="ECO:0000256" key="5">
    <source>
        <dbReference type="ARBA" id="ARBA00032634"/>
    </source>
</evidence>
<evidence type="ECO:0000256" key="4">
    <source>
        <dbReference type="ARBA" id="ARBA00023242"/>
    </source>
</evidence>
<keyword evidence="4" id="KW-0539">Nucleus</keyword>
<evidence type="ECO:0000256" key="1">
    <source>
        <dbReference type="ARBA" id="ARBA00004604"/>
    </source>
</evidence>
<keyword evidence="3" id="KW-0694">RNA-binding</keyword>
<dbReference type="AlphaFoldDB" id="A0A2G8SSZ2"/>
<feature type="compositionally biased region" description="Polar residues" evidence="6">
    <location>
        <begin position="300"/>
        <end position="316"/>
    </location>
</feature>
<feature type="region of interest" description="Disordered" evidence="6">
    <location>
        <begin position="251"/>
        <end position="316"/>
    </location>
</feature>
<dbReference type="GO" id="GO:0003723">
    <property type="term" value="F:RNA binding"/>
    <property type="evidence" value="ECO:0007669"/>
    <property type="project" value="UniProtKB-KW"/>
</dbReference>